<dbReference type="STRING" id="1122213.GCA_000423365_00293"/>
<comment type="similarity">
    <text evidence="1">Belongs to the MsrB Met sulfoxide reductase family.</text>
</comment>
<dbReference type="EMBL" id="CP021330">
    <property type="protein sequence ID" value="AVX05169.1"/>
    <property type="molecule type" value="Genomic_DNA"/>
</dbReference>
<evidence type="ECO:0000256" key="4">
    <source>
        <dbReference type="ARBA" id="ARBA00048488"/>
    </source>
</evidence>
<dbReference type="GO" id="GO:0033743">
    <property type="term" value="F:peptide-methionine (R)-S-oxide reductase activity"/>
    <property type="evidence" value="ECO:0007669"/>
    <property type="project" value="UniProtKB-EC"/>
</dbReference>
<evidence type="ECO:0000256" key="1">
    <source>
        <dbReference type="ARBA" id="ARBA00007174"/>
    </source>
</evidence>
<dbReference type="InterPro" id="IPR028427">
    <property type="entry name" value="Met_Sox_Rdtase_MsrB"/>
</dbReference>
<dbReference type="PANTHER" id="PTHR10173">
    <property type="entry name" value="METHIONINE SULFOXIDE REDUCTASE"/>
    <property type="match status" value="1"/>
</dbReference>
<dbReference type="GO" id="GO:0030091">
    <property type="term" value="P:protein repair"/>
    <property type="evidence" value="ECO:0007669"/>
    <property type="project" value="InterPro"/>
</dbReference>
<dbReference type="Proteomes" id="UP000258927">
    <property type="component" value="Chromosome"/>
</dbReference>
<dbReference type="RefSeq" id="WP_117396167.1">
    <property type="nucleotide sequence ID" value="NZ_CP021330.1"/>
</dbReference>
<evidence type="ECO:0000259" key="5">
    <source>
        <dbReference type="PROSITE" id="PS51790"/>
    </source>
</evidence>
<organism evidence="6 7">
    <name type="scientific">Maritalea myrionectae</name>
    <dbReference type="NCBI Taxonomy" id="454601"/>
    <lineage>
        <taxon>Bacteria</taxon>
        <taxon>Pseudomonadati</taxon>
        <taxon>Pseudomonadota</taxon>
        <taxon>Alphaproteobacteria</taxon>
        <taxon>Hyphomicrobiales</taxon>
        <taxon>Devosiaceae</taxon>
        <taxon>Maritalea</taxon>
    </lineage>
</organism>
<dbReference type="Pfam" id="PF01641">
    <property type="entry name" value="SelR"/>
    <property type="match status" value="1"/>
</dbReference>
<proteinExistence type="inferred from homology"/>
<reference evidence="6 7" key="1">
    <citation type="submission" date="2017-05" db="EMBL/GenBank/DDBJ databases">
        <title>Genome Analysis of Maritalea myrionectae HL2708#5.</title>
        <authorList>
            <consortium name="Cotde Inc.-PKNU"/>
            <person name="Jang D."/>
            <person name="Oh H.-M."/>
        </authorList>
    </citation>
    <scope>NUCLEOTIDE SEQUENCE [LARGE SCALE GENOMIC DNA]</scope>
    <source>
        <strain evidence="6 7">HL2708#5</strain>
    </source>
</reference>
<protein>
    <recommendedName>
        <fullName evidence="2">peptide-methionine (R)-S-oxide reductase</fullName>
        <ecNumber evidence="2">1.8.4.12</ecNumber>
    </recommendedName>
</protein>
<dbReference type="InterPro" id="IPR011057">
    <property type="entry name" value="Mss4-like_sf"/>
</dbReference>
<accession>A0A2R4MH07</accession>
<evidence type="ECO:0000256" key="2">
    <source>
        <dbReference type="ARBA" id="ARBA00012499"/>
    </source>
</evidence>
<dbReference type="PROSITE" id="PS51790">
    <property type="entry name" value="MSRB"/>
    <property type="match status" value="1"/>
</dbReference>
<feature type="domain" description="MsrB" evidence="5">
    <location>
        <begin position="11"/>
        <end position="133"/>
    </location>
</feature>
<dbReference type="KEGG" id="mmyr:MXMO3_02657"/>
<keyword evidence="3" id="KW-0560">Oxidoreductase</keyword>
<dbReference type="InterPro" id="IPR002579">
    <property type="entry name" value="Met_Sox_Rdtase_MsrB_dom"/>
</dbReference>
<evidence type="ECO:0000313" key="7">
    <source>
        <dbReference type="Proteomes" id="UP000258927"/>
    </source>
</evidence>
<dbReference type="SUPFAM" id="SSF51316">
    <property type="entry name" value="Mss4-like"/>
    <property type="match status" value="1"/>
</dbReference>
<dbReference type="AlphaFoldDB" id="A0A2R4MH07"/>
<keyword evidence="7" id="KW-1185">Reference proteome</keyword>
<evidence type="ECO:0000313" key="6">
    <source>
        <dbReference type="EMBL" id="AVX05169.1"/>
    </source>
</evidence>
<name>A0A2R4MH07_9HYPH</name>
<gene>
    <name evidence="6" type="ORF">MXMO3_02657</name>
</gene>
<dbReference type="NCBIfam" id="TIGR00357">
    <property type="entry name" value="peptide-methionine (R)-S-oxide reductase MsrB"/>
    <property type="match status" value="1"/>
</dbReference>
<dbReference type="PANTHER" id="PTHR10173:SF52">
    <property type="entry name" value="METHIONINE-R-SULFOXIDE REDUCTASE B1"/>
    <property type="match status" value="1"/>
</dbReference>
<dbReference type="Gene3D" id="2.170.150.20">
    <property type="entry name" value="Peptide methionine sulfoxide reductase"/>
    <property type="match status" value="1"/>
</dbReference>
<sequence>MSKTSNTQKSEQDWRRELGELEYHVLRQKGTERAFSHPYNDQQAQGQYVCKGCGAPLFSSTHKYESGSGWPSFFDEAPESAVELQVQRTFFARKLEIVCAACQSHIGHMFEDGPQPTGKRYCTNGTALSFVPQPEDD</sequence>
<dbReference type="EC" id="1.8.4.12" evidence="2"/>
<comment type="catalytic activity">
    <reaction evidence="4">
        <text>L-methionyl-[protein] + [thioredoxin]-disulfide + H2O = L-methionyl-(R)-S-oxide-[protein] + [thioredoxin]-dithiol</text>
        <dbReference type="Rhea" id="RHEA:24164"/>
        <dbReference type="Rhea" id="RHEA-COMP:10698"/>
        <dbReference type="Rhea" id="RHEA-COMP:10700"/>
        <dbReference type="Rhea" id="RHEA-COMP:12313"/>
        <dbReference type="Rhea" id="RHEA-COMP:12314"/>
        <dbReference type="ChEBI" id="CHEBI:15377"/>
        <dbReference type="ChEBI" id="CHEBI:16044"/>
        <dbReference type="ChEBI" id="CHEBI:29950"/>
        <dbReference type="ChEBI" id="CHEBI:45764"/>
        <dbReference type="ChEBI" id="CHEBI:50058"/>
        <dbReference type="EC" id="1.8.4.12"/>
    </reaction>
</comment>
<dbReference type="GO" id="GO:0005737">
    <property type="term" value="C:cytoplasm"/>
    <property type="evidence" value="ECO:0007669"/>
    <property type="project" value="TreeGrafter"/>
</dbReference>
<dbReference type="GO" id="GO:0006979">
    <property type="term" value="P:response to oxidative stress"/>
    <property type="evidence" value="ECO:0007669"/>
    <property type="project" value="InterPro"/>
</dbReference>
<evidence type="ECO:0000256" key="3">
    <source>
        <dbReference type="ARBA" id="ARBA00023002"/>
    </source>
</evidence>